<dbReference type="PROSITE" id="PS00380">
    <property type="entry name" value="RHODANESE_1"/>
    <property type="match status" value="1"/>
</dbReference>
<protein>
    <submittedName>
        <fullName evidence="6">Rhodanese-related sulfurtransferase/DNA-binding transcriptional ArsR family regulator</fullName>
    </submittedName>
</protein>
<keyword evidence="7" id="KW-1185">Reference proteome</keyword>
<dbReference type="SMART" id="SM00450">
    <property type="entry name" value="RHOD"/>
    <property type="match status" value="1"/>
</dbReference>
<evidence type="ECO:0000313" key="6">
    <source>
        <dbReference type="EMBL" id="NOV96780.1"/>
    </source>
</evidence>
<reference evidence="6 7" key="1">
    <citation type="submission" date="2020-05" db="EMBL/GenBank/DDBJ databases">
        <title>Genomic Encyclopedia of Type Strains, Phase III (KMG-III): the genomes of soil and plant-associated and newly described type strains.</title>
        <authorList>
            <person name="Whitman W."/>
        </authorList>
    </citation>
    <scope>NUCLEOTIDE SEQUENCE [LARGE SCALE GENOMIC DNA]</scope>
    <source>
        <strain evidence="6 7">KCTC 19046</strain>
    </source>
</reference>
<dbReference type="InterPro" id="IPR051011">
    <property type="entry name" value="Metal_resp_trans_reg"/>
</dbReference>
<dbReference type="SMART" id="SM00418">
    <property type="entry name" value="HTH_ARSR"/>
    <property type="match status" value="1"/>
</dbReference>
<name>A0ABX2A215_9MICO</name>
<dbReference type="InterPro" id="IPR001763">
    <property type="entry name" value="Rhodanese-like_dom"/>
</dbReference>
<gene>
    <name evidence="6" type="ORF">HDG69_001333</name>
</gene>
<organism evidence="6 7">
    <name type="scientific">Isoptericola halotolerans</name>
    <dbReference type="NCBI Taxonomy" id="300560"/>
    <lineage>
        <taxon>Bacteria</taxon>
        <taxon>Bacillati</taxon>
        <taxon>Actinomycetota</taxon>
        <taxon>Actinomycetes</taxon>
        <taxon>Micrococcales</taxon>
        <taxon>Promicromonosporaceae</taxon>
        <taxon>Isoptericola</taxon>
    </lineage>
</organism>
<dbReference type="PRINTS" id="PR00778">
    <property type="entry name" value="HTHARSR"/>
</dbReference>
<comment type="caution">
    <text evidence="6">The sequence shown here is derived from an EMBL/GenBank/DDBJ whole genome shotgun (WGS) entry which is preliminary data.</text>
</comment>
<evidence type="ECO:0000259" key="5">
    <source>
        <dbReference type="PROSITE" id="PS50987"/>
    </source>
</evidence>
<evidence type="ECO:0000256" key="3">
    <source>
        <dbReference type="ARBA" id="ARBA00023163"/>
    </source>
</evidence>
<dbReference type="Gene3D" id="3.40.250.10">
    <property type="entry name" value="Rhodanese-like domain"/>
    <property type="match status" value="1"/>
</dbReference>
<dbReference type="Proteomes" id="UP000757540">
    <property type="component" value="Unassembled WGS sequence"/>
</dbReference>
<dbReference type="NCBIfam" id="NF033788">
    <property type="entry name" value="HTH_metalloreg"/>
    <property type="match status" value="1"/>
</dbReference>
<evidence type="ECO:0000259" key="4">
    <source>
        <dbReference type="PROSITE" id="PS50206"/>
    </source>
</evidence>
<accession>A0ABX2A215</accession>
<dbReference type="SUPFAM" id="SSF46785">
    <property type="entry name" value="Winged helix' DNA-binding domain"/>
    <property type="match status" value="1"/>
</dbReference>
<evidence type="ECO:0000256" key="1">
    <source>
        <dbReference type="ARBA" id="ARBA00023015"/>
    </source>
</evidence>
<dbReference type="EMBL" id="JABEZU010000001">
    <property type="protein sequence ID" value="NOV96780.1"/>
    <property type="molecule type" value="Genomic_DNA"/>
</dbReference>
<dbReference type="CDD" id="cd00158">
    <property type="entry name" value="RHOD"/>
    <property type="match status" value="1"/>
</dbReference>
<evidence type="ECO:0000313" key="7">
    <source>
        <dbReference type="Proteomes" id="UP000757540"/>
    </source>
</evidence>
<dbReference type="Pfam" id="PF00581">
    <property type="entry name" value="Rhodanese"/>
    <property type="match status" value="1"/>
</dbReference>
<keyword evidence="2" id="KW-0238">DNA-binding</keyword>
<proteinExistence type="predicted"/>
<keyword evidence="3" id="KW-0804">Transcription</keyword>
<dbReference type="InterPro" id="IPR001845">
    <property type="entry name" value="HTH_ArsR_DNA-bd_dom"/>
</dbReference>
<dbReference type="InterPro" id="IPR036390">
    <property type="entry name" value="WH_DNA-bd_sf"/>
</dbReference>
<dbReference type="Gene3D" id="1.10.10.10">
    <property type="entry name" value="Winged helix-like DNA-binding domain superfamily/Winged helix DNA-binding domain"/>
    <property type="match status" value="1"/>
</dbReference>
<dbReference type="PROSITE" id="PS50987">
    <property type="entry name" value="HTH_ARSR_2"/>
    <property type="match status" value="1"/>
</dbReference>
<sequence>MGRREEKELLFDQFAHVARALGNAKRLELVDLLAQGERSVEALAATSGMNLTTVSANLQALRRANLVATRREGTRVYYRLAGPDVAGLYLQLQRAAEARSPGLSPAAEAFLGPDDTEEIGRDELLRRLDEGSVTLLDVRPAEEYAGGHLPGAVSIPYDELAERLDELPTGTEVVAYCRGPYCVLAHDAVRTLRDRGRVVRRLADGVLEWEAARLPVVSS</sequence>
<dbReference type="InterPro" id="IPR036388">
    <property type="entry name" value="WH-like_DNA-bd_sf"/>
</dbReference>
<feature type="domain" description="Rhodanese" evidence="4">
    <location>
        <begin position="129"/>
        <end position="218"/>
    </location>
</feature>
<dbReference type="InterPro" id="IPR001307">
    <property type="entry name" value="Thiosulphate_STrfase_CS"/>
</dbReference>
<dbReference type="CDD" id="cd00090">
    <property type="entry name" value="HTH_ARSR"/>
    <property type="match status" value="1"/>
</dbReference>
<dbReference type="InterPro" id="IPR011991">
    <property type="entry name" value="ArsR-like_HTH"/>
</dbReference>
<dbReference type="PANTHER" id="PTHR43132:SF8">
    <property type="entry name" value="HTH-TYPE TRANSCRIPTIONAL REGULATOR KMTR"/>
    <property type="match status" value="1"/>
</dbReference>
<dbReference type="SUPFAM" id="SSF52821">
    <property type="entry name" value="Rhodanese/Cell cycle control phosphatase"/>
    <property type="match status" value="1"/>
</dbReference>
<dbReference type="PANTHER" id="PTHR43132">
    <property type="entry name" value="ARSENICAL RESISTANCE OPERON REPRESSOR ARSR-RELATED"/>
    <property type="match status" value="1"/>
</dbReference>
<evidence type="ECO:0000256" key="2">
    <source>
        <dbReference type="ARBA" id="ARBA00023125"/>
    </source>
</evidence>
<dbReference type="Pfam" id="PF25212">
    <property type="entry name" value="HVO_A0114"/>
    <property type="match status" value="1"/>
</dbReference>
<dbReference type="InterPro" id="IPR036873">
    <property type="entry name" value="Rhodanese-like_dom_sf"/>
</dbReference>
<keyword evidence="1" id="KW-0805">Transcription regulation</keyword>
<dbReference type="PROSITE" id="PS50206">
    <property type="entry name" value="RHODANESE_3"/>
    <property type="match status" value="1"/>
</dbReference>
<feature type="domain" description="HTH arsR-type" evidence="5">
    <location>
        <begin position="6"/>
        <end position="100"/>
    </location>
</feature>